<reference evidence="1" key="1">
    <citation type="submission" date="2018-01" db="EMBL/GenBank/DDBJ databases">
        <authorList>
            <person name="Mao J.F."/>
        </authorList>
    </citation>
    <scope>NUCLEOTIDE SEQUENCE</scope>
    <source>
        <strain evidence="1">Huo1</strain>
        <tissue evidence="1">Leaf</tissue>
    </source>
</reference>
<gene>
    <name evidence="1" type="ORF">SASPL_152429</name>
</gene>
<keyword evidence="2" id="KW-1185">Reference proteome</keyword>
<evidence type="ECO:0000313" key="1">
    <source>
        <dbReference type="EMBL" id="KAG6387242.1"/>
    </source>
</evidence>
<organism evidence="1">
    <name type="scientific">Salvia splendens</name>
    <name type="common">Scarlet sage</name>
    <dbReference type="NCBI Taxonomy" id="180675"/>
    <lineage>
        <taxon>Eukaryota</taxon>
        <taxon>Viridiplantae</taxon>
        <taxon>Streptophyta</taxon>
        <taxon>Embryophyta</taxon>
        <taxon>Tracheophyta</taxon>
        <taxon>Spermatophyta</taxon>
        <taxon>Magnoliopsida</taxon>
        <taxon>eudicotyledons</taxon>
        <taxon>Gunneridae</taxon>
        <taxon>Pentapetalae</taxon>
        <taxon>asterids</taxon>
        <taxon>lamiids</taxon>
        <taxon>Lamiales</taxon>
        <taxon>Lamiaceae</taxon>
        <taxon>Nepetoideae</taxon>
        <taxon>Mentheae</taxon>
        <taxon>Salviinae</taxon>
        <taxon>Salvia</taxon>
        <taxon>Salvia subgen. Calosphace</taxon>
        <taxon>core Calosphace</taxon>
    </lineage>
</organism>
<reference evidence="1" key="2">
    <citation type="submission" date="2020-08" db="EMBL/GenBank/DDBJ databases">
        <title>Plant Genome Project.</title>
        <authorList>
            <person name="Zhang R.-G."/>
        </authorList>
    </citation>
    <scope>NUCLEOTIDE SEQUENCE</scope>
    <source>
        <strain evidence="1">Huo1</strain>
        <tissue evidence="1">Leaf</tissue>
    </source>
</reference>
<dbReference type="AlphaFoldDB" id="A0A8X8Z198"/>
<comment type="caution">
    <text evidence="1">The sequence shown here is derived from an EMBL/GenBank/DDBJ whole genome shotgun (WGS) entry which is preliminary data.</text>
</comment>
<protein>
    <submittedName>
        <fullName evidence="1">Uncharacterized protein</fullName>
    </submittedName>
</protein>
<dbReference type="Proteomes" id="UP000298416">
    <property type="component" value="Unassembled WGS sequence"/>
</dbReference>
<name>A0A8X8Z198_SALSN</name>
<sequence length="100" mass="11028">MKKRVLFFSTRGKLTPESLMAGDAENADSDEIGDLDQKMSDLEEEHSNIIGEHKDYMIRIKKLRASVGELSADLKIQIDSDVADLEGDFEAASRSAGIGR</sequence>
<accession>A0A8X8Z198</accession>
<proteinExistence type="predicted"/>
<evidence type="ECO:0000313" key="2">
    <source>
        <dbReference type="Proteomes" id="UP000298416"/>
    </source>
</evidence>
<dbReference type="EMBL" id="PNBA02000021">
    <property type="protein sequence ID" value="KAG6387242.1"/>
    <property type="molecule type" value="Genomic_DNA"/>
</dbReference>